<name>A0A1Z4JIW2_LEPBY</name>
<dbReference type="EMBL" id="AP018203">
    <property type="protein sequence ID" value="BAY56699.1"/>
    <property type="molecule type" value="Genomic_DNA"/>
</dbReference>
<feature type="domain" description="Glycosyl transferase family 1" evidence="1">
    <location>
        <begin position="198"/>
        <end position="359"/>
    </location>
</feature>
<evidence type="ECO:0000259" key="2">
    <source>
        <dbReference type="Pfam" id="PF13579"/>
    </source>
</evidence>
<organism evidence="3 4">
    <name type="scientific">Leptolyngbya boryana NIES-2135</name>
    <dbReference type="NCBI Taxonomy" id="1973484"/>
    <lineage>
        <taxon>Bacteria</taxon>
        <taxon>Bacillati</taxon>
        <taxon>Cyanobacteriota</taxon>
        <taxon>Cyanophyceae</taxon>
        <taxon>Leptolyngbyales</taxon>
        <taxon>Leptolyngbyaceae</taxon>
        <taxon>Leptolyngbya group</taxon>
        <taxon>Leptolyngbya</taxon>
    </lineage>
</organism>
<dbReference type="GO" id="GO:0016757">
    <property type="term" value="F:glycosyltransferase activity"/>
    <property type="evidence" value="ECO:0007669"/>
    <property type="project" value="InterPro"/>
</dbReference>
<keyword evidence="4" id="KW-1185">Reference proteome</keyword>
<dbReference type="PANTHER" id="PTHR12526">
    <property type="entry name" value="GLYCOSYLTRANSFERASE"/>
    <property type="match status" value="1"/>
</dbReference>
<dbReference type="Gene3D" id="3.40.50.2000">
    <property type="entry name" value="Glycogen Phosphorylase B"/>
    <property type="match status" value="2"/>
</dbReference>
<dbReference type="Pfam" id="PF13579">
    <property type="entry name" value="Glyco_trans_4_4"/>
    <property type="match status" value="1"/>
</dbReference>
<dbReference type="SUPFAM" id="SSF53756">
    <property type="entry name" value="UDP-Glycosyltransferase/glycogen phosphorylase"/>
    <property type="match status" value="1"/>
</dbReference>
<accession>A0A1Z4JIW2</accession>
<feature type="domain" description="Glycosyltransferase subfamily 4-like N-terminal" evidence="2">
    <location>
        <begin position="14"/>
        <end position="171"/>
    </location>
</feature>
<evidence type="ECO:0000313" key="4">
    <source>
        <dbReference type="Proteomes" id="UP000217895"/>
    </source>
</evidence>
<protein>
    <submittedName>
        <fullName evidence="3">Glycosyltransferase</fullName>
    </submittedName>
</protein>
<dbReference type="AlphaFoldDB" id="A0A1Z4JIW2"/>
<gene>
    <name evidence="3" type="ORF">NIES2135_35350</name>
</gene>
<keyword evidence="3" id="KW-0808">Transferase</keyword>
<dbReference type="InterPro" id="IPR028098">
    <property type="entry name" value="Glyco_trans_4-like_N"/>
</dbReference>
<reference evidence="3 4" key="1">
    <citation type="submission" date="2017-06" db="EMBL/GenBank/DDBJ databases">
        <title>Genome sequencing of cyanobaciteial culture collection at National Institute for Environmental Studies (NIES).</title>
        <authorList>
            <person name="Hirose Y."/>
            <person name="Shimura Y."/>
            <person name="Fujisawa T."/>
            <person name="Nakamura Y."/>
            <person name="Kawachi M."/>
        </authorList>
    </citation>
    <scope>NUCLEOTIDE SEQUENCE [LARGE SCALE GENOMIC DNA]</scope>
    <source>
        <strain evidence="3 4">NIES-2135</strain>
    </source>
</reference>
<evidence type="ECO:0000259" key="1">
    <source>
        <dbReference type="Pfam" id="PF00534"/>
    </source>
</evidence>
<dbReference type="Proteomes" id="UP000217895">
    <property type="component" value="Chromosome"/>
</dbReference>
<dbReference type="Pfam" id="PF00534">
    <property type="entry name" value="Glycos_transf_1"/>
    <property type="match status" value="1"/>
</dbReference>
<sequence>MRILVVSSGGIAAERPVQWLVAAGHQVCLVSDGDFFPNHHPENYRFFQAQKLIETWIDETTIDDQATEHRMAIKLAPRLREIATEFQPDVIHTNGIGWYAYSCALAGLHPLVVSAWGFLNFLLYDRVDEHSELGKFVLKHTDLLIVENPKLVEPSQALLPPGAEIALLPLGVDTARFHRGATRDLKKWKQDLLKVAPDTFIFLSPRGLGRGYGQEYIMQAYILAYPHFQQSTQLVMCGMGRSTQQDVQEVYKEVCQQAEAANLREHLHWLPHFPHLWMPTLYNLADVVVNYLGADAFPSTLLEAAACECTIISSDLPAYRGTIFEQICTLTAPRHPQALAETMIQVANQSLAEHQEHCDRIRQQVIEQFDEAIWKQRFLQTLEQVGQQTALAQAV</sequence>
<evidence type="ECO:0000313" key="3">
    <source>
        <dbReference type="EMBL" id="BAY56699.1"/>
    </source>
</evidence>
<dbReference type="InterPro" id="IPR001296">
    <property type="entry name" value="Glyco_trans_1"/>
</dbReference>
<proteinExistence type="predicted"/>